<dbReference type="AlphaFoldDB" id="A0A0F3QBR1"/>
<sequence>MKKIYGDERIYTNEVYENQEEELLLNFDHNGNHDEVKNFLIGCSLEYHKFA</sequence>
<organism evidence="1 2">
    <name type="scientific">Rickettsia bellii str. RML An4</name>
    <dbReference type="NCBI Taxonomy" id="1359193"/>
    <lineage>
        <taxon>Bacteria</taxon>
        <taxon>Pseudomonadati</taxon>
        <taxon>Pseudomonadota</taxon>
        <taxon>Alphaproteobacteria</taxon>
        <taxon>Rickettsiales</taxon>
        <taxon>Rickettsiaceae</taxon>
        <taxon>Rickettsieae</taxon>
        <taxon>Rickettsia</taxon>
        <taxon>belli group</taxon>
    </lineage>
</organism>
<comment type="caution">
    <text evidence="1">The sequence shown here is derived from an EMBL/GenBank/DDBJ whole genome shotgun (WGS) entry which is preliminary data.</text>
</comment>
<gene>
    <name evidence="1" type="ORF">RBEAN4_0668</name>
</gene>
<reference evidence="1 2" key="1">
    <citation type="submission" date="2015-02" db="EMBL/GenBank/DDBJ databases">
        <title>Genome Sequencing of Rickettsiales.</title>
        <authorList>
            <person name="Daugherty S.C."/>
            <person name="Su Q."/>
            <person name="Abolude K."/>
            <person name="Beier-Sexton M."/>
            <person name="Carlyon J.A."/>
            <person name="Carter R."/>
            <person name="Day N.P."/>
            <person name="Dumler S.J."/>
            <person name="Dyachenko V."/>
            <person name="Godinez A."/>
            <person name="Kurtti T.J."/>
            <person name="Lichay M."/>
            <person name="Mullins K.E."/>
            <person name="Ott S."/>
            <person name="Pappas-Brown V."/>
            <person name="Paris D.H."/>
            <person name="Patel P."/>
            <person name="Richards A.L."/>
            <person name="Sadzewicz L."/>
            <person name="Sears K."/>
            <person name="Seidman D."/>
            <person name="Sengamalay N."/>
            <person name="Stenos J."/>
            <person name="Tallon L.J."/>
            <person name="Vincent G."/>
            <person name="Fraser C.M."/>
            <person name="Munderloh U."/>
            <person name="Dunning-Hotopp J.C."/>
        </authorList>
    </citation>
    <scope>NUCLEOTIDE SEQUENCE [LARGE SCALE GENOMIC DNA]</scope>
    <source>
        <strain evidence="1 2">RML An4</strain>
    </source>
</reference>
<accession>A0A0F3QBR1</accession>
<evidence type="ECO:0000313" key="2">
    <source>
        <dbReference type="Proteomes" id="UP000033661"/>
    </source>
</evidence>
<dbReference type="PATRIC" id="fig|1359193.3.peg.651"/>
<dbReference type="EMBL" id="LAOI01000001">
    <property type="protein sequence ID" value="KJV89687.1"/>
    <property type="molecule type" value="Genomic_DNA"/>
</dbReference>
<evidence type="ECO:0000313" key="1">
    <source>
        <dbReference type="EMBL" id="KJV89687.1"/>
    </source>
</evidence>
<proteinExistence type="predicted"/>
<name>A0A0F3QBR1_RICBE</name>
<dbReference type="Proteomes" id="UP000033661">
    <property type="component" value="Unassembled WGS sequence"/>
</dbReference>
<dbReference type="RefSeq" id="WP_187145752.1">
    <property type="nucleotide sequence ID" value="NZ_LAOI01000001.1"/>
</dbReference>
<keyword evidence="2" id="KW-1185">Reference proteome</keyword>
<protein>
    <submittedName>
        <fullName evidence="1">Uncharacterized protein</fullName>
    </submittedName>
</protein>